<reference evidence="4 5" key="1">
    <citation type="submission" date="2007-01" db="EMBL/GenBank/DDBJ databases">
        <authorList>
            <person name="Haygood M."/>
            <person name="Podell S."/>
            <person name="Anderson C."/>
            <person name="Hopkinson B."/>
            <person name="Roe K."/>
            <person name="Barbeau K."/>
            <person name="Gaasterland T."/>
            <person name="Ferriera S."/>
            <person name="Johnson J."/>
            <person name="Kravitz S."/>
            <person name="Beeson K."/>
            <person name="Sutton G."/>
            <person name="Rogers Y.-H."/>
            <person name="Friedman R."/>
            <person name="Frazier M."/>
            <person name="Venter J.C."/>
        </authorList>
    </citation>
    <scope>NUCLEOTIDE SEQUENCE [LARGE SCALE GENOMIC DNA]</scope>
    <source>
        <strain evidence="4 5">ATCC 23134</strain>
    </source>
</reference>
<evidence type="ECO:0000259" key="3">
    <source>
        <dbReference type="Pfam" id="PF20094"/>
    </source>
</evidence>
<evidence type="ECO:0000313" key="5">
    <source>
        <dbReference type="Proteomes" id="UP000004095"/>
    </source>
</evidence>
<comment type="caution">
    <text evidence="4">The sequence shown here is derived from an EMBL/GenBank/DDBJ whole genome shotgun (WGS) entry which is preliminary data.</text>
</comment>
<feature type="compositionally biased region" description="Low complexity" evidence="1">
    <location>
        <begin position="69"/>
        <end position="81"/>
    </location>
</feature>
<dbReference type="Pfam" id="PF20094">
    <property type="entry name" value="GWxTD_dom"/>
    <property type="match status" value="1"/>
</dbReference>
<evidence type="ECO:0000256" key="1">
    <source>
        <dbReference type="SAM" id="MobiDB-lite"/>
    </source>
</evidence>
<dbReference type="InterPro" id="IPR030959">
    <property type="entry name" value="GWxTD_dom"/>
</dbReference>
<keyword evidence="5" id="KW-1185">Reference proteome</keyword>
<keyword evidence="2" id="KW-0472">Membrane</keyword>
<evidence type="ECO:0000256" key="2">
    <source>
        <dbReference type="SAM" id="Phobius"/>
    </source>
</evidence>
<organism evidence="4 5">
    <name type="scientific">Microscilla marina ATCC 23134</name>
    <dbReference type="NCBI Taxonomy" id="313606"/>
    <lineage>
        <taxon>Bacteria</taxon>
        <taxon>Pseudomonadati</taxon>
        <taxon>Bacteroidota</taxon>
        <taxon>Cytophagia</taxon>
        <taxon>Cytophagales</taxon>
        <taxon>Microscillaceae</taxon>
        <taxon>Microscilla</taxon>
    </lineage>
</organism>
<accession>A1ZGG5</accession>
<dbReference type="EMBL" id="AAWS01000006">
    <property type="protein sequence ID" value="EAY30582.1"/>
    <property type="molecule type" value="Genomic_DNA"/>
</dbReference>
<feature type="region of interest" description="Disordered" evidence="1">
    <location>
        <begin position="67"/>
        <end position="88"/>
    </location>
</feature>
<proteinExistence type="predicted"/>
<name>A1ZGG5_MICM2</name>
<dbReference type="AlphaFoldDB" id="A1ZGG5"/>
<feature type="transmembrane region" description="Helical" evidence="2">
    <location>
        <begin position="45"/>
        <end position="66"/>
    </location>
</feature>
<gene>
    <name evidence="4" type="ORF">M23134_03220</name>
</gene>
<dbReference type="NCBIfam" id="TIGR04514">
    <property type="entry name" value="GWxTD_dom"/>
    <property type="match status" value="1"/>
</dbReference>
<keyword evidence="2" id="KW-0812">Transmembrane</keyword>
<dbReference type="Proteomes" id="UP000004095">
    <property type="component" value="Unassembled WGS sequence"/>
</dbReference>
<feature type="transmembrane region" description="Helical" evidence="2">
    <location>
        <begin position="13"/>
        <end position="33"/>
    </location>
</feature>
<evidence type="ECO:0000313" key="4">
    <source>
        <dbReference type="EMBL" id="EAY30582.1"/>
    </source>
</evidence>
<protein>
    <recommendedName>
        <fullName evidence="3">GWxTD domain-containing protein</fullName>
    </recommendedName>
</protein>
<sequence>MSFDKIGDLPFCMVIKIVCTLTIHPAYLLDLRIIQQTNNTMRKRLLFMFFAIVPLFLPLQGCLLSTGQKTSNKKTTNSTSKPKAIATTRKRPSIAKPMTMLHRVIAKDERLHVFLQLNIPRLRNASNLIEMLQDVSLKYGVLPNYRSKEFIETQTLKLTPETITKQGADFYYNFSIPKKTMPSAVMLIEANDSKTGQRITLDVPLEFVVNKIRQSFSIFDAQGKQPLFRNYFLNKASIQIKDLAGTNKTLLIKHYKHNFKAARPPMSLSRRNIKKKMEVDSTFKVQTNTQLNLKKPGLYIVQADTNQYYGISFIVAEHRYPKFSKIVDLIDPLTYITTKGELNKLKQSSEKKKDLDRLWLELMSGNIKVAKRSIREYYRRVKLANKFFTTYKPGWKTDKGMVFIVFGNPTRVVRTRNKEMWTYAQSASFSDIHFTFLRNPNQFVDNHYTLVRYPEYEQVWYPKIEQWREGKIGS</sequence>
<keyword evidence="2" id="KW-1133">Transmembrane helix</keyword>
<feature type="domain" description="GWxTD" evidence="3">
    <location>
        <begin position="297"/>
        <end position="469"/>
    </location>
</feature>
<dbReference type="eggNOG" id="ENOG502Z7J5">
    <property type="taxonomic scope" value="Bacteria"/>
</dbReference>